<evidence type="ECO:0000313" key="4">
    <source>
        <dbReference type="Proteomes" id="UP001152320"/>
    </source>
</evidence>
<protein>
    <recommendedName>
        <fullName evidence="2">Helitron helicase-like domain-containing protein</fullName>
    </recommendedName>
</protein>
<dbReference type="InterPro" id="IPR025476">
    <property type="entry name" value="Helitron_helicase-like"/>
</dbReference>
<feature type="domain" description="Helitron helicase-like" evidence="2">
    <location>
        <begin position="2"/>
        <end position="44"/>
    </location>
</feature>
<dbReference type="OrthoDB" id="6905764at2759"/>
<reference evidence="3" key="1">
    <citation type="submission" date="2021-10" db="EMBL/GenBank/DDBJ databases">
        <title>Tropical sea cucumber genome reveals ecological adaptation and Cuvierian tubules defense mechanism.</title>
        <authorList>
            <person name="Chen T."/>
        </authorList>
    </citation>
    <scope>NUCLEOTIDE SEQUENCE</scope>
    <source>
        <strain evidence="3">Nanhai2018</strain>
        <tissue evidence="3">Muscle</tissue>
    </source>
</reference>
<keyword evidence="4" id="KW-1185">Reference proteome</keyword>
<evidence type="ECO:0000256" key="1">
    <source>
        <dbReference type="SAM" id="MobiDB-lite"/>
    </source>
</evidence>
<dbReference type="Pfam" id="PF14214">
    <property type="entry name" value="Helitron_like_N"/>
    <property type="match status" value="1"/>
</dbReference>
<gene>
    <name evidence="3" type="ORF">HOLleu_42141</name>
</gene>
<organism evidence="3 4">
    <name type="scientific">Holothuria leucospilota</name>
    <name type="common">Black long sea cucumber</name>
    <name type="synonym">Mertensiothuria leucospilota</name>
    <dbReference type="NCBI Taxonomy" id="206669"/>
    <lineage>
        <taxon>Eukaryota</taxon>
        <taxon>Metazoa</taxon>
        <taxon>Echinodermata</taxon>
        <taxon>Eleutherozoa</taxon>
        <taxon>Echinozoa</taxon>
        <taxon>Holothuroidea</taxon>
        <taxon>Aspidochirotacea</taxon>
        <taxon>Aspidochirotida</taxon>
        <taxon>Holothuriidae</taxon>
        <taxon>Holothuria</taxon>
    </lineage>
</organism>
<accession>A0A9Q1BBR5</accession>
<feature type="compositionally biased region" description="Polar residues" evidence="1">
    <location>
        <begin position="124"/>
        <end position="137"/>
    </location>
</feature>
<evidence type="ECO:0000259" key="2">
    <source>
        <dbReference type="Pfam" id="PF14214"/>
    </source>
</evidence>
<dbReference type="Proteomes" id="UP001152320">
    <property type="component" value="Unassembled WGS sequence"/>
</dbReference>
<feature type="region of interest" description="Disordered" evidence="1">
    <location>
        <begin position="124"/>
        <end position="153"/>
    </location>
</feature>
<dbReference type="EMBL" id="JAIZAY010000035">
    <property type="protein sequence ID" value="KAJ8019324.1"/>
    <property type="molecule type" value="Genomic_DNA"/>
</dbReference>
<name>A0A9Q1BBR5_HOLLE</name>
<dbReference type="AlphaFoldDB" id="A0A9Q1BBR5"/>
<proteinExistence type="predicted"/>
<comment type="caution">
    <text evidence="3">The sequence shown here is derived from an EMBL/GenBank/DDBJ whole genome shotgun (WGS) entry which is preliminary data.</text>
</comment>
<sequence length="183" mass="21219">MFEHRAQTFMQNVILSDSNPIGEVIDYFYRVEFQERGWPHLHCLFWIKGAPQYKPLADTSSVIQFITRYISCRMPSPESDKELHDIVCSVQMHSKSHSKSCKKTGKACRFSFPKPPSQETFVVSSLQETDQNSSSNDETQKTEARNQDLQSPLTSEIAKKSWKSVGMYYSRMILYPCRSFLKQ</sequence>
<evidence type="ECO:0000313" key="3">
    <source>
        <dbReference type="EMBL" id="KAJ8019324.1"/>
    </source>
</evidence>